<dbReference type="InterPro" id="IPR048020">
    <property type="entry name" value="Transpos_IS3"/>
</dbReference>
<evidence type="ECO:0000259" key="1">
    <source>
        <dbReference type="PROSITE" id="PS50994"/>
    </source>
</evidence>
<dbReference type="EMBL" id="FQTU01000004">
    <property type="protein sequence ID" value="SHE59514.1"/>
    <property type="molecule type" value="Genomic_DNA"/>
</dbReference>
<organism evidence="2 3">
    <name type="scientific">Alkalibacter saccharofermentans DSM 14828</name>
    <dbReference type="NCBI Taxonomy" id="1120975"/>
    <lineage>
        <taxon>Bacteria</taxon>
        <taxon>Bacillati</taxon>
        <taxon>Bacillota</taxon>
        <taxon>Clostridia</taxon>
        <taxon>Eubacteriales</taxon>
        <taxon>Eubacteriaceae</taxon>
        <taxon>Alkalibacter</taxon>
    </lineage>
</organism>
<evidence type="ECO:0000313" key="3">
    <source>
        <dbReference type="Proteomes" id="UP000184251"/>
    </source>
</evidence>
<dbReference type="InterPro" id="IPR036397">
    <property type="entry name" value="RNaseH_sf"/>
</dbReference>
<dbReference type="PROSITE" id="PS50994">
    <property type="entry name" value="INTEGRASE"/>
    <property type="match status" value="1"/>
</dbReference>
<name>A0A1M4US36_9FIRM</name>
<dbReference type="Pfam" id="PF13333">
    <property type="entry name" value="rve_2"/>
    <property type="match status" value="1"/>
</dbReference>
<dbReference type="Pfam" id="PF00665">
    <property type="entry name" value="rve"/>
    <property type="match status" value="1"/>
</dbReference>
<dbReference type="InterPro" id="IPR050900">
    <property type="entry name" value="Transposase_IS3/IS150/IS904"/>
</dbReference>
<feature type="domain" description="Integrase catalytic" evidence="1">
    <location>
        <begin position="58"/>
        <end position="222"/>
    </location>
</feature>
<dbReference type="InterPro" id="IPR001584">
    <property type="entry name" value="Integrase_cat-core"/>
</dbReference>
<dbReference type="GO" id="GO:0003676">
    <property type="term" value="F:nucleic acid binding"/>
    <property type="evidence" value="ECO:0007669"/>
    <property type="project" value="InterPro"/>
</dbReference>
<dbReference type="PANTHER" id="PTHR46889:SF4">
    <property type="entry name" value="TRANSPOSASE INSO FOR INSERTION SEQUENCE ELEMENT IS911B-RELATED"/>
    <property type="match status" value="1"/>
</dbReference>
<dbReference type="Proteomes" id="UP000184251">
    <property type="component" value="Unassembled WGS sequence"/>
</dbReference>
<reference evidence="2 3" key="1">
    <citation type="submission" date="2016-11" db="EMBL/GenBank/DDBJ databases">
        <authorList>
            <person name="Jaros S."/>
            <person name="Januszkiewicz K."/>
            <person name="Wedrychowicz H."/>
        </authorList>
    </citation>
    <scope>NUCLEOTIDE SEQUENCE [LARGE SCALE GENOMIC DNA]</scope>
    <source>
        <strain evidence="2 3">DSM 14828</strain>
    </source>
</reference>
<sequence>MNIYLNLTKDKLKDEIDTFKKEPGISLANLTNKENQKYNSYKGELSPAPDNIIQRDFTADKPNSKWLTDITESRLPAGKVYLSPIIDCFDGKVVQWSISNHPDAELTTSMLESAITTLVEGETPIIHSDRGSHYRWPDWIHLIEKAGLKRSMSKKGYTPDNAPCEGFFGRIKNEMFYNCKWRNVTIEDFIRILDQYLKWYNNDRVKMKLGGKSIIAYRKSLGIV</sequence>
<dbReference type="STRING" id="1120975.SAMN02746064_00808"/>
<keyword evidence="3" id="KW-1185">Reference proteome</keyword>
<gene>
    <name evidence="2" type="ORF">SAMN02746064_00808</name>
</gene>
<dbReference type="NCBIfam" id="NF033516">
    <property type="entry name" value="transpos_IS3"/>
    <property type="match status" value="1"/>
</dbReference>
<dbReference type="AlphaFoldDB" id="A0A1M4US36"/>
<proteinExistence type="predicted"/>
<accession>A0A1M4US36</accession>
<dbReference type="InterPro" id="IPR012337">
    <property type="entry name" value="RNaseH-like_sf"/>
</dbReference>
<protein>
    <submittedName>
        <fullName evidence="2">Transposase InsO and inactivated derivatives</fullName>
    </submittedName>
</protein>
<dbReference type="PANTHER" id="PTHR46889">
    <property type="entry name" value="TRANSPOSASE INSF FOR INSERTION SEQUENCE IS3B-RELATED"/>
    <property type="match status" value="1"/>
</dbReference>
<dbReference type="GO" id="GO:0015074">
    <property type="term" value="P:DNA integration"/>
    <property type="evidence" value="ECO:0007669"/>
    <property type="project" value="InterPro"/>
</dbReference>
<evidence type="ECO:0000313" key="2">
    <source>
        <dbReference type="EMBL" id="SHE59514.1"/>
    </source>
</evidence>
<dbReference type="Gene3D" id="3.30.420.10">
    <property type="entry name" value="Ribonuclease H-like superfamily/Ribonuclease H"/>
    <property type="match status" value="1"/>
</dbReference>
<dbReference type="SUPFAM" id="SSF53098">
    <property type="entry name" value="Ribonuclease H-like"/>
    <property type="match status" value="1"/>
</dbReference>